<comment type="subcellular location">
    <subcellularLocation>
        <location evidence="1 7">Cell membrane</location>
        <topology evidence="1 7">Multi-pass membrane protein</topology>
    </subcellularLocation>
</comment>
<evidence type="ECO:0000256" key="8">
    <source>
        <dbReference type="SAM" id="Phobius"/>
    </source>
</evidence>
<feature type="transmembrane region" description="Helical" evidence="8">
    <location>
        <begin position="29"/>
        <end position="46"/>
    </location>
</feature>
<comment type="similarity">
    <text evidence="7">Belongs to the drug/metabolite transporter (DMT) superfamily. Small multidrug resistance (SMR) (TC 2.A.7.1) family.</text>
</comment>
<keyword evidence="2" id="KW-0813">Transport</keyword>
<feature type="transmembrane region" description="Helical" evidence="8">
    <location>
        <begin position="58"/>
        <end position="78"/>
    </location>
</feature>
<comment type="caution">
    <text evidence="9">The sequence shown here is derived from an EMBL/GenBank/DDBJ whole genome shotgun (WGS) entry which is preliminary data.</text>
</comment>
<dbReference type="GO" id="GO:0005886">
    <property type="term" value="C:plasma membrane"/>
    <property type="evidence" value="ECO:0007669"/>
    <property type="project" value="UniProtKB-SubCell"/>
</dbReference>
<reference evidence="9 10" key="1">
    <citation type="submission" date="2018-12" db="EMBL/GenBank/DDBJ databases">
        <authorList>
            <person name="Meng J."/>
        </authorList>
    </citation>
    <scope>NUCLEOTIDE SEQUENCE [LARGE SCALE GENOMIC DNA]</scope>
    <source>
        <strain evidence="9 10">HT111-2</strain>
    </source>
</reference>
<feature type="transmembrane region" description="Helical" evidence="8">
    <location>
        <begin position="84"/>
        <end position="104"/>
    </location>
</feature>
<dbReference type="SUPFAM" id="SSF103481">
    <property type="entry name" value="Multidrug resistance efflux transporter EmrE"/>
    <property type="match status" value="1"/>
</dbReference>
<evidence type="ECO:0000256" key="5">
    <source>
        <dbReference type="ARBA" id="ARBA00022989"/>
    </source>
</evidence>
<dbReference type="InterPro" id="IPR000390">
    <property type="entry name" value="Small_drug/metabolite_transptr"/>
</dbReference>
<keyword evidence="3" id="KW-1003">Cell membrane</keyword>
<dbReference type="InterPro" id="IPR037185">
    <property type="entry name" value="EmrE-like"/>
</dbReference>
<evidence type="ECO:0000256" key="7">
    <source>
        <dbReference type="RuleBase" id="RU003942"/>
    </source>
</evidence>
<dbReference type="GO" id="GO:0022857">
    <property type="term" value="F:transmembrane transporter activity"/>
    <property type="evidence" value="ECO:0007669"/>
    <property type="project" value="InterPro"/>
</dbReference>
<dbReference type="EMBL" id="RXIA01000010">
    <property type="protein sequence ID" value="RVU70957.1"/>
    <property type="molecule type" value="Genomic_DNA"/>
</dbReference>
<evidence type="ECO:0000313" key="10">
    <source>
        <dbReference type="Proteomes" id="UP000288291"/>
    </source>
</evidence>
<proteinExistence type="inferred from homology"/>
<dbReference type="RefSeq" id="WP_103662433.1">
    <property type="nucleotide sequence ID" value="NZ_ML136878.1"/>
</dbReference>
<evidence type="ECO:0000256" key="1">
    <source>
        <dbReference type="ARBA" id="ARBA00004651"/>
    </source>
</evidence>
<accession>A0A437SVU2</accession>
<gene>
    <name evidence="9" type="ORF">EJK17_04435</name>
</gene>
<evidence type="ECO:0000256" key="2">
    <source>
        <dbReference type="ARBA" id="ARBA00022448"/>
    </source>
</evidence>
<evidence type="ECO:0000256" key="4">
    <source>
        <dbReference type="ARBA" id="ARBA00022692"/>
    </source>
</evidence>
<dbReference type="PANTHER" id="PTHR30561:SF1">
    <property type="entry name" value="MULTIDRUG TRANSPORTER EMRE"/>
    <property type="match status" value="1"/>
</dbReference>
<evidence type="ECO:0000313" key="9">
    <source>
        <dbReference type="EMBL" id="RVU70957.1"/>
    </source>
</evidence>
<dbReference type="InterPro" id="IPR045324">
    <property type="entry name" value="Small_multidrug_res"/>
</dbReference>
<dbReference type="PANTHER" id="PTHR30561">
    <property type="entry name" value="SMR FAMILY PROTON-DEPENDENT DRUG EFFLUX TRANSPORTER SUGE"/>
    <property type="match status" value="1"/>
</dbReference>
<keyword evidence="10" id="KW-1185">Reference proteome</keyword>
<dbReference type="Gene3D" id="1.10.3730.20">
    <property type="match status" value="1"/>
</dbReference>
<keyword evidence="4 7" id="KW-0812">Transmembrane</keyword>
<dbReference type="AlphaFoldDB" id="A0A437SVU2"/>
<keyword evidence="5 8" id="KW-1133">Transmembrane helix</keyword>
<evidence type="ECO:0000256" key="6">
    <source>
        <dbReference type="ARBA" id="ARBA00023136"/>
    </source>
</evidence>
<dbReference type="Proteomes" id="UP000288291">
    <property type="component" value="Unassembled WGS sequence"/>
</dbReference>
<organism evidence="9 10">
    <name type="scientific">Lactobacillus xujianguonis</name>
    <dbReference type="NCBI Taxonomy" id="2495899"/>
    <lineage>
        <taxon>Bacteria</taxon>
        <taxon>Bacillati</taxon>
        <taxon>Bacillota</taxon>
        <taxon>Bacilli</taxon>
        <taxon>Lactobacillales</taxon>
        <taxon>Lactobacillaceae</taxon>
        <taxon>Lactobacillus</taxon>
    </lineage>
</organism>
<keyword evidence="6 8" id="KW-0472">Membrane</keyword>
<dbReference type="Pfam" id="PF00893">
    <property type="entry name" value="Multi_Drug_Res"/>
    <property type="match status" value="1"/>
</dbReference>
<name>A0A437SVU2_9LACO</name>
<sequence>MGYLQLAGAIIFEIIATNLLKASNGFTKIQFTLGTIIAYIICYYLFSLSLRTIKLSLAYAIWCGLGIVATAIVSYLLWHEHISLMEIFGFALIIAGVVISNLAAK</sequence>
<protein>
    <submittedName>
        <fullName evidence="9">Multidrug efflux SMR transporter</fullName>
    </submittedName>
</protein>
<evidence type="ECO:0000256" key="3">
    <source>
        <dbReference type="ARBA" id="ARBA00022475"/>
    </source>
</evidence>